<feature type="transmembrane region" description="Helical" evidence="1">
    <location>
        <begin position="72"/>
        <end position="93"/>
    </location>
</feature>
<evidence type="ECO:0000313" key="3">
    <source>
        <dbReference type="EMBL" id="CAB4163677.1"/>
    </source>
</evidence>
<protein>
    <recommendedName>
        <fullName evidence="5">Holin</fullName>
    </recommendedName>
</protein>
<feature type="transmembrane region" description="Helical" evidence="1">
    <location>
        <begin position="15"/>
        <end position="32"/>
    </location>
</feature>
<gene>
    <name evidence="4" type="ORF">UFOVP1222_24</name>
    <name evidence="2" type="ORF">UFOVP477_41</name>
    <name evidence="3" type="ORF">UFOVP798_45</name>
</gene>
<proteinExistence type="predicted"/>
<reference evidence="3" key="1">
    <citation type="submission" date="2020-04" db="EMBL/GenBank/DDBJ databases">
        <authorList>
            <person name="Chiriac C."/>
            <person name="Salcher M."/>
            <person name="Ghai R."/>
            <person name="Kavagutti S V."/>
        </authorList>
    </citation>
    <scope>NUCLEOTIDE SEQUENCE</scope>
</reference>
<dbReference type="EMBL" id="LR796455">
    <property type="protein sequence ID" value="CAB4145787.1"/>
    <property type="molecule type" value="Genomic_DNA"/>
</dbReference>
<evidence type="ECO:0000256" key="1">
    <source>
        <dbReference type="SAM" id="Phobius"/>
    </source>
</evidence>
<keyword evidence="1" id="KW-0472">Membrane</keyword>
<evidence type="ECO:0008006" key="5">
    <source>
        <dbReference type="Google" id="ProtNLM"/>
    </source>
</evidence>
<evidence type="ECO:0000313" key="2">
    <source>
        <dbReference type="EMBL" id="CAB4145787.1"/>
    </source>
</evidence>
<dbReference type="EMBL" id="LR797167">
    <property type="protein sequence ID" value="CAB4191389.1"/>
    <property type="molecule type" value="Genomic_DNA"/>
</dbReference>
<organism evidence="3">
    <name type="scientific">uncultured Caudovirales phage</name>
    <dbReference type="NCBI Taxonomy" id="2100421"/>
    <lineage>
        <taxon>Viruses</taxon>
        <taxon>Duplodnaviria</taxon>
        <taxon>Heunggongvirae</taxon>
        <taxon>Uroviricota</taxon>
        <taxon>Caudoviricetes</taxon>
        <taxon>Peduoviridae</taxon>
        <taxon>Maltschvirus</taxon>
        <taxon>Maltschvirus maltsch</taxon>
    </lineage>
</organism>
<name>A0A6J5NXF5_9CAUD</name>
<dbReference type="EMBL" id="LR796752">
    <property type="protein sequence ID" value="CAB4163677.1"/>
    <property type="molecule type" value="Genomic_DNA"/>
</dbReference>
<feature type="transmembrane region" description="Helical" evidence="1">
    <location>
        <begin position="39"/>
        <end position="60"/>
    </location>
</feature>
<sequence length="104" mass="11267">MNSEKTLLETFLDNTFISAIIGAAGMTCRLLLSENKEITIWIAIRHIIAAMLTAVVVGHAASDYISTESTRYALVGVAGYAAPEVLDACLKLVRKQIEKITKKG</sequence>
<keyword evidence="1" id="KW-1133">Transmembrane helix</keyword>
<evidence type="ECO:0000313" key="4">
    <source>
        <dbReference type="EMBL" id="CAB4191389.1"/>
    </source>
</evidence>
<keyword evidence="1" id="KW-0812">Transmembrane</keyword>
<accession>A0A6J5NXF5</accession>